<name>A0A100WJ41_MYCCR</name>
<dbReference type="RefSeq" id="WP_062659558.1">
    <property type="nucleotide sequence ID" value="NZ_BCSY01000094.1"/>
</dbReference>
<keyword evidence="2" id="KW-1185">Reference proteome</keyword>
<dbReference type="EMBL" id="BCSY01000094">
    <property type="protein sequence ID" value="GAS98768.1"/>
    <property type="molecule type" value="Genomic_DNA"/>
</dbReference>
<evidence type="ECO:0000313" key="2">
    <source>
        <dbReference type="Proteomes" id="UP000069443"/>
    </source>
</evidence>
<reference evidence="2" key="2">
    <citation type="submission" date="2016-02" db="EMBL/GenBank/DDBJ databases">
        <title>Draft genome sequence of five rapidly growing Mycobacterium species.</title>
        <authorList>
            <person name="Katahira K."/>
            <person name="Gotou Y."/>
            <person name="Iida K."/>
            <person name="Ogura Y."/>
            <person name="Hayashi T."/>
        </authorList>
    </citation>
    <scope>NUCLEOTIDE SEQUENCE [LARGE SCALE GENOMIC DNA]</scope>
    <source>
        <strain evidence="2">JCM15298</strain>
    </source>
</reference>
<proteinExistence type="predicted"/>
<accession>A0A100WJ41</accession>
<dbReference type="AlphaFoldDB" id="A0A100WJ41"/>
<comment type="caution">
    <text evidence="1">The sequence shown here is derived from an EMBL/GenBank/DDBJ whole genome shotgun (WGS) entry which is preliminary data.</text>
</comment>
<reference evidence="2" key="1">
    <citation type="journal article" date="2016" name="Genome Announc.">
        <title>Draft Genome Sequences of Five Rapidly Growing Mycobacterium Species, M. thermoresistibile, M. fortuitum subsp. acetamidolyticum, M. canariasense, M. brisbanense, and M. novocastrense.</title>
        <authorList>
            <person name="Katahira K."/>
            <person name="Ogura Y."/>
            <person name="Gotoh Y."/>
            <person name="Hayashi T."/>
        </authorList>
    </citation>
    <scope>NUCLEOTIDE SEQUENCE [LARGE SCALE GENOMIC DNA]</scope>
    <source>
        <strain evidence="2">JCM15298</strain>
    </source>
</reference>
<dbReference type="Proteomes" id="UP000069443">
    <property type="component" value="Unassembled WGS sequence"/>
</dbReference>
<evidence type="ECO:0000313" key="1">
    <source>
        <dbReference type="EMBL" id="GAS98768.1"/>
    </source>
</evidence>
<protein>
    <submittedName>
        <fullName evidence="1">STE/STE11/SSK protein kinase</fullName>
    </submittedName>
</protein>
<keyword evidence="1" id="KW-0418">Kinase</keyword>
<dbReference type="GO" id="GO:0016301">
    <property type="term" value="F:kinase activity"/>
    <property type="evidence" value="ECO:0007669"/>
    <property type="project" value="UniProtKB-KW"/>
</dbReference>
<gene>
    <name evidence="1" type="ORF">RMCC_5733</name>
</gene>
<keyword evidence="1" id="KW-0808">Transferase</keyword>
<sequence length="105" mass="11524">MTVPVLNADGEPLVPERDLCWQQAPCGCRCIRRKGHPPEDAAAPCFHSMPMPCGPTPPPPDGPLGYRAETVTCTCGEPFTIYHRGGGWRITAVCRCGQVHERTYF</sequence>
<organism evidence="1 2">
    <name type="scientific">Mycolicibacterium canariasense</name>
    <name type="common">Mycobacterium canariasense</name>
    <dbReference type="NCBI Taxonomy" id="228230"/>
    <lineage>
        <taxon>Bacteria</taxon>
        <taxon>Bacillati</taxon>
        <taxon>Actinomycetota</taxon>
        <taxon>Actinomycetes</taxon>
        <taxon>Mycobacteriales</taxon>
        <taxon>Mycobacteriaceae</taxon>
        <taxon>Mycolicibacterium</taxon>
    </lineage>
</organism>